<dbReference type="InterPro" id="IPR036856">
    <property type="entry name" value="Ald_Oxase/Xan_DH_a/b_sf"/>
</dbReference>
<dbReference type="PANTHER" id="PTHR11908">
    <property type="entry name" value="XANTHINE DEHYDROGENASE"/>
    <property type="match status" value="1"/>
</dbReference>
<proteinExistence type="predicted"/>
<reference evidence="4 5" key="1">
    <citation type="submission" date="2017-06" db="EMBL/GenBank/DDBJ databases">
        <authorList>
            <person name="Kim H.J."/>
            <person name="Triplett B.A."/>
        </authorList>
    </citation>
    <scope>NUCLEOTIDE SEQUENCE [LARGE SCALE GENOMIC DNA]</scope>
    <source>
        <strain evidence="4 5">DSM 43151</strain>
    </source>
</reference>
<sequence>MTAAAARPRVDARAKVTGAARYGTDRTPEGLAYAAMAVATVGKGRVVEIDTAAAAAVAGVRLVLTRFEASELKPPVYIMAGGHAVQSLQPLLSDHIAYRGQPIALVVADTPVAATEAANRVCARYEAAPFALELDDEDAEKLRQPEALPVPALADIAVGDAEAVFAGSEVRVDEVYDHPKQAATPMELLGCVVEWRGDTVVVHEGTQNAGALRNGLALQLGIDPADVEVISPYLGGGFGQKNSLQPHLGPVALAARRLGRPVKFVMTRPQTFHQGSFRPASRHRVRLGADGNGRLTAAIYEVDQETSRHDLFPAMYTEAMSRLYGVPNFSGPTRLVRVDTQTPGYMRAPFESPASFAFESAVDELAYAVGRDPVALRLANDTGTDPITGQPFSSRHVAECLRRGAERFGWAARDPAPGSMRADDGSLIGWGVAIGAYPACVAPAIAHVRAGADGRVVVAVDGHEMGQGIRSAITFLVADDLGIAVDRVTVDIGDTRVAPQHLTAGSWGTASALPAVHAALRELRARLGVAETGMLDVGAAVAAAGQPTVEAEAATLGPGQPPEMLDRSRAGKVAFTGPVYPGFTSFSFVAHFVEVRIEATTRRVRVPRVVSVVDCGRVASAVTAASQVRGGVVWGLGAALREASEPERRYGGFFNATMEEYVISVNADIGEIEVDFIDEPDPLLNPVGVKGLGEVALVGVVPAVTNAVFHATGQRLRRVPITIADLL</sequence>
<evidence type="ECO:0000313" key="4">
    <source>
        <dbReference type="EMBL" id="SNS90761.1"/>
    </source>
</evidence>
<keyword evidence="1" id="KW-0500">Molybdenum</keyword>
<organism evidence="4 5">
    <name type="scientific">Actinoplanes regularis</name>
    <dbReference type="NCBI Taxonomy" id="52697"/>
    <lineage>
        <taxon>Bacteria</taxon>
        <taxon>Bacillati</taxon>
        <taxon>Actinomycetota</taxon>
        <taxon>Actinomycetes</taxon>
        <taxon>Micromonosporales</taxon>
        <taxon>Micromonosporaceae</taxon>
        <taxon>Actinoplanes</taxon>
    </lineage>
</organism>
<keyword evidence="5" id="KW-1185">Reference proteome</keyword>
<dbReference type="InterPro" id="IPR016208">
    <property type="entry name" value="Ald_Oxase/xanthine_DH-like"/>
</dbReference>
<dbReference type="Gene3D" id="3.90.1170.50">
    <property type="entry name" value="Aldehyde oxidase/xanthine dehydrogenase, a/b hammerhead"/>
    <property type="match status" value="1"/>
</dbReference>
<dbReference type="SUPFAM" id="SSF54665">
    <property type="entry name" value="CO dehydrogenase molybdoprotein N-domain-like"/>
    <property type="match status" value="1"/>
</dbReference>
<evidence type="ECO:0000313" key="5">
    <source>
        <dbReference type="Proteomes" id="UP000198415"/>
    </source>
</evidence>
<dbReference type="Gene3D" id="3.30.365.10">
    <property type="entry name" value="Aldehyde oxidase/xanthine dehydrogenase, molybdopterin binding domain"/>
    <property type="match status" value="4"/>
</dbReference>
<dbReference type="PANTHER" id="PTHR11908:SF132">
    <property type="entry name" value="ALDEHYDE OXIDASE 1-RELATED"/>
    <property type="match status" value="1"/>
</dbReference>
<dbReference type="Pfam" id="PF02738">
    <property type="entry name" value="MoCoBD_1"/>
    <property type="match status" value="1"/>
</dbReference>
<accession>A0A239IB35</accession>
<dbReference type="Pfam" id="PF01315">
    <property type="entry name" value="Ald_Xan_dh_C"/>
    <property type="match status" value="1"/>
</dbReference>
<dbReference type="SMART" id="SM01008">
    <property type="entry name" value="Ald_Xan_dh_C"/>
    <property type="match status" value="1"/>
</dbReference>
<dbReference type="InterPro" id="IPR008274">
    <property type="entry name" value="AldOxase/xan_DH_MoCoBD1"/>
</dbReference>
<dbReference type="Proteomes" id="UP000198415">
    <property type="component" value="Unassembled WGS sequence"/>
</dbReference>
<dbReference type="SUPFAM" id="SSF56003">
    <property type="entry name" value="Molybdenum cofactor-binding domain"/>
    <property type="match status" value="1"/>
</dbReference>
<dbReference type="AlphaFoldDB" id="A0A239IB35"/>
<dbReference type="GO" id="GO:0005506">
    <property type="term" value="F:iron ion binding"/>
    <property type="evidence" value="ECO:0007669"/>
    <property type="project" value="InterPro"/>
</dbReference>
<evidence type="ECO:0000259" key="3">
    <source>
        <dbReference type="SMART" id="SM01008"/>
    </source>
</evidence>
<evidence type="ECO:0000256" key="2">
    <source>
        <dbReference type="ARBA" id="ARBA00023002"/>
    </source>
</evidence>
<feature type="domain" description="Aldehyde oxidase/xanthine dehydrogenase a/b hammerhead" evidence="3">
    <location>
        <begin position="17"/>
        <end position="129"/>
    </location>
</feature>
<dbReference type="OrthoDB" id="8428274at2"/>
<keyword evidence="2" id="KW-0560">Oxidoreductase</keyword>
<name>A0A239IB35_9ACTN</name>
<dbReference type="Pfam" id="PF20256">
    <property type="entry name" value="MoCoBD_2"/>
    <property type="match status" value="1"/>
</dbReference>
<dbReference type="RefSeq" id="WP_089298493.1">
    <property type="nucleotide sequence ID" value="NZ_BOMU01000099.1"/>
</dbReference>
<evidence type="ECO:0000256" key="1">
    <source>
        <dbReference type="ARBA" id="ARBA00022505"/>
    </source>
</evidence>
<protein>
    <submittedName>
        <fullName evidence="4">Xanthine dehydrogenase YagR molybdenum-binding subunit</fullName>
    </submittedName>
</protein>
<dbReference type="InterPro" id="IPR000674">
    <property type="entry name" value="Ald_Oxase/Xan_DH_a/b"/>
</dbReference>
<dbReference type="InterPro" id="IPR037165">
    <property type="entry name" value="AldOxase/xan_DH_Mopterin-bd_sf"/>
</dbReference>
<dbReference type="EMBL" id="FZNR01000028">
    <property type="protein sequence ID" value="SNS90761.1"/>
    <property type="molecule type" value="Genomic_DNA"/>
</dbReference>
<dbReference type="GO" id="GO:0016491">
    <property type="term" value="F:oxidoreductase activity"/>
    <property type="evidence" value="ECO:0007669"/>
    <property type="project" value="UniProtKB-KW"/>
</dbReference>
<dbReference type="InterPro" id="IPR046867">
    <property type="entry name" value="AldOxase/xan_DH_MoCoBD2"/>
</dbReference>
<gene>
    <name evidence="4" type="ORF">SAMN06264365_12830</name>
</gene>